<proteinExistence type="inferred from homology"/>
<dbReference type="GO" id="GO:0005886">
    <property type="term" value="C:plasma membrane"/>
    <property type="evidence" value="ECO:0007669"/>
    <property type="project" value="UniProtKB-ARBA"/>
</dbReference>
<dbReference type="SUPFAM" id="SSF52540">
    <property type="entry name" value="P-loop containing nucleoside triphosphate hydrolases"/>
    <property type="match status" value="1"/>
</dbReference>
<dbReference type="CDD" id="cd03258">
    <property type="entry name" value="ABC_MetN_methionine_transporter"/>
    <property type="match status" value="1"/>
</dbReference>
<keyword evidence="2" id="KW-0813">Transport</keyword>
<keyword evidence="8" id="KW-0472">Membrane</keyword>
<dbReference type="SUPFAM" id="SSF55021">
    <property type="entry name" value="ACT-like"/>
    <property type="match status" value="1"/>
</dbReference>
<reference evidence="9 10" key="1">
    <citation type="journal article" date="2018" name="Genome Announc.">
        <title>Complete genomes of two Megasphaera elsdenii strains, NCIMB 702410 and ATCC 25940.</title>
        <authorList>
            <person name="Hatmaker E.A."/>
            <person name="O'Dell K."/>
            <person name="Riley L.A."/>
            <person name="Klingeman D.M."/>
            <person name="Guss A.M."/>
        </authorList>
    </citation>
    <scope>NUCLEOTIDE SEQUENCE [LARGE SCALE GENOMIC DNA]</scope>
    <source>
        <strain evidence="9 10">NCIMB702410</strain>
    </source>
</reference>
<dbReference type="InterPro" id="IPR018449">
    <property type="entry name" value="NIL_domain"/>
</dbReference>
<dbReference type="SMART" id="SM00382">
    <property type="entry name" value="AAA"/>
    <property type="match status" value="1"/>
</dbReference>
<evidence type="ECO:0000256" key="2">
    <source>
        <dbReference type="ARBA" id="ARBA00022448"/>
    </source>
</evidence>
<dbReference type="InterPro" id="IPR045865">
    <property type="entry name" value="ACT-like_dom_sf"/>
</dbReference>
<dbReference type="SMART" id="SM00930">
    <property type="entry name" value="NIL"/>
    <property type="match status" value="1"/>
</dbReference>
<evidence type="ECO:0000256" key="4">
    <source>
        <dbReference type="ARBA" id="ARBA00022741"/>
    </source>
</evidence>
<dbReference type="InterPro" id="IPR017871">
    <property type="entry name" value="ABC_transporter-like_CS"/>
</dbReference>
<accession>A0A269TGS2</accession>
<dbReference type="FunFam" id="3.40.50.300:FF:000056">
    <property type="entry name" value="Cell division ATP-binding protein FtsE"/>
    <property type="match status" value="1"/>
</dbReference>
<dbReference type="InterPro" id="IPR027417">
    <property type="entry name" value="P-loop_NTPase"/>
</dbReference>
<dbReference type="Pfam" id="PF00005">
    <property type="entry name" value="ABC_tran"/>
    <property type="match status" value="1"/>
</dbReference>
<keyword evidence="5 9" id="KW-0067">ATP-binding</keyword>
<keyword evidence="3" id="KW-1003">Cell membrane</keyword>
<dbReference type="PANTHER" id="PTHR43166:SF30">
    <property type="entry name" value="METHIONINE IMPORT ATP-BINDING PROTEIN METN"/>
    <property type="match status" value="1"/>
</dbReference>
<dbReference type="Gene3D" id="3.30.70.260">
    <property type="match status" value="1"/>
</dbReference>
<dbReference type="AlphaFoldDB" id="A0A269TGS2"/>
<dbReference type="Gene3D" id="3.40.50.300">
    <property type="entry name" value="P-loop containing nucleotide triphosphate hydrolases"/>
    <property type="match status" value="1"/>
</dbReference>
<evidence type="ECO:0000313" key="10">
    <source>
        <dbReference type="Proteomes" id="UP000238358"/>
    </source>
</evidence>
<keyword evidence="6" id="KW-1278">Translocase</keyword>
<dbReference type="InterPro" id="IPR003593">
    <property type="entry name" value="AAA+_ATPase"/>
</dbReference>
<dbReference type="GO" id="GO:0016887">
    <property type="term" value="F:ATP hydrolysis activity"/>
    <property type="evidence" value="ECO:0007669"/>
    <property type="project" value="InterPro"/>
</dbReference>
<dbReference type="GO" id="GO:0006865">
    <property type="term" value="P:amino acid transport"/>
    <property type="evidence" value="ECO:0007669"/>
    <property type="project" value="UniProtKB-KW"/>
</dbReference>
<dbReference type="OrthoDB" id="9772862at2"/>
<dbReference type="InterPro" id="IPR050086">
    <property type="entry name" value="MetN_ABC_transporter-like"/>
</dbReference>
<evidence type="ECO:0000256" key="3">
    <source>
        <dbReference type="ARBA" id="ARBA00022475"/>
    </source>
</evidence>
<keyword evidence="7" id="KW-0029">Amino-acid transport</keyword>
<keyword evidence="4" id="KW-0547">Nucleotide-binding</keyword>
<evidence type="ECO:0000256" key="1">
    <source>
        <dbReference type="ARBA" id="ARBA00005417"/>
    </source>
</evidence>
<comment type="similarity">
    <text evidence="1">Belongs to the ABC transporter superfamily.</text>
</comment>
<evidence type="ECO:0000256" key="5">
    <source>
        <dbReference type="ARBA" id="ARBA00022840"/>
    </source>
</evidence>
<evidence type="ECO:0000256" key="7">
    <source>
        <dbReference type="ARBA" id="ARBA00022970"/>
    </source>
</evidence>
<dbReference type="EMBL" id="CP027569">
    <property type="protein sequence ID" value="AVO27196.1"/>
    <property type="molecule type" value="Genomic_DNA"/>
</dbReference>
<evidence type="ECO:0000313" key="9">
    <source>
        <dbReference type="EMBL" id="AVO27196.1"/>
    </source>
</evidence>
<dbReference type="PROSITE" id="PS50893">
    <property type="entry name" value="ABC_TRANSPORTER_2"/>
    <property type="match status" value="1"/>
</dbReference>
<dbReference type="Proteomes" id="UP000238358">
    <property type="component" value="Chromosome"/>
</dbReference>
<dbReference type="InterPro" id="IPR041701">
    <property type="entry name" value="MetN_ABC"/>
</dbReference>
<sequence>MIQFKDVSKTFKSKGVTTQALQHVSLTIEDGDMFGVIGFSGAGKSTLLRMVNGLEMPTEGHVEINGQDLSKVSHNEMRKLRKSIGMVFQQFNLLDSRTVFDNVAIPLRLNKVDKDTMHKKVMELLEYVNLADKADAYPGQLSGGQKQRVGIARALATDPSILLCDEATSALDPETTESILQLLERIHKELNITMLIVTHEIQVIQRLCNRVAVMEHGKVVEKGSVLEVFSNPQQDMTKKFVRTVIPDQIPPSVVAKIHEEKDNYKILRLRFLGDNATDHLLYHINKTFSVQTNILFASVNELQKTILGIFILQIIGDDAEIAKVIQYIDEQQVQWQEVEL</sequence>
<dbReference type="PROSITE" id="PS00211">
    <property type="entry name" value="ABC_TRANSPORTER_1"/>
    <property type="match status" value="1"/>
</dbReference>
<evidence type="ECO:0000256" key="8">
    <source>
        <dbReference type="ARBA" id="ARBA00023136"/>
    </source>
</evidence>
<dbReference type="InterPro" id="IPR003439">
    <property type="entry name" value="ABC_transporter-like_ATP-bd"/>
</dbReference>
<gene>
    <name evidence="9" type="ORF">C6Y28_06045</name>
</gene>
<dbReference type="GO" id="GO:0005524">
    <property type="term" value="F:ATP binding"/>
    <property type="evidence" value="ECO:0007669"/>
    <property type="project" value="UniProtKB-KW"/>
</dbReference>
<name>A0A269TGS2_MEGEL</name>
<evidence type="ECO:0000256" key="6">
    <source>
        <dbReference type="ARBA" id="ARBA00022967"/>
    </source>
</evidence>
<dbReference type="RefSeq" id="WP_027895414.1">
    <property type="nucleotide sequence ID" value="NZ_CABMON010000003.1"/>
</dbReference>
<protein>
    <submittedName>
        <fullName evidence="9">Methionine ABC transporter ATP-binding protein</fullName>
    </submittedName>
</protein>
<dbReference type="PANTHER" id="PTHR43166">
    <property type="entry name" value="AMINO ACID IMPORT ATP-BINDING PROTEIN"/>
    <property type="match status" value="1"/>
</dbReference>
<organism evidence="9 10">
    <name type="scientific">Megasphaera elsdenii</name>
    <dbReference type="NCBI Taxonomy" id="907"/>
    <lineage>
        <taxon>Bacteria</taxon>
        <taxon>Bacillati</taxon>
        <taxon>Bacillota</taxon>
        <taxon>Negativicutes</taxon>
        <taxon>Veillonellales</taxon>
        <taxon>Veillonellaceae</taxon>
        <taxon>Megasphaera</taxon>
    </lineage>
</organism>
<dbReference type="Pfam" id="PF09383">
    <property type="entry name" value="NIL"/>
    <property type="match status" value="1"/>
</dbReference>